<dbReference type="GO" id="GO:0016592">
    <property type="term" value="C:mediator complex"/>
    <property type="evidence" value="ECO:0007669"/>
    <property type="project" value="InterPro"/>
</dbReference>
<name>A0A2J5HTJ5_9EURO</name>
<comment type="subcellular location">
    <subcellularLocation>
        <location evidence="1 7">Nucleus</location>
    </subcellularLocation>
</comment>
<dbReference type="InterPro" id="IPR011425">
    <property type="entry name" value="Med9"/>
</dbReference>
<evidence type="ECO:0000256" key="3">
    <source>
        <dbReference type="ARBA" id="ARBA00023015"/>
    </source>
</evidence>
<feature type="coiled-coil region" evidence="8">
    <location>
        <begin position="177"/>
        <end position="211"/>
    </location>
</feature>
<evidence type="ECO:0000256" key="6">
    <source>
        <dbReference type="ARBA" id="ARBA00023242"/>
    </source>
</evidence>
<feature type="compositionally biased region" description="Low complexity" evidence="9">
    <location>
        <begin position="124"/>
        <end position="136"/>
    </location>
</feature>
<dbReference type="Proteomes" id="UP000235023">
    <property type="component" value="Unassembled WGS sequence"/>
</dbReference>
<evidence type="ECO:0000256" key="2">
    <source>
        <dbReference type="ARBA" id="ARBA00008089"/>
    </source>
</evidence>
<feature type="region of interest" description="Disordered" evidence="9">
    <location>
        <begin position="65"/>
        <end position="136"/>
    </location>
</feature>
<evidence type="ECO:0000256" key="5">
    <source>
        <dbReference type="ARBA" id="ARBA00023163"/>
    </source>
</evidence>
<evidence type="ECO:0000256" key="9">
    <source>
        <dbReference type="SAM" id="MobiDB-lite"/>
    </source>
</evidence>
<evidence type="ECO:0000256" key="8">
    <source>
        <dbReference type="SAM" id="Coils"/>
    </source>
</evidence>
<feature type="region of interest" description="Disordered" evidence="9">
    <location>
        <begin position="1"/>
        <end position="51"/>
    </location>
</feature>
<keyword evidence="3 7" id="KW-0805">Transcription regulation</keyword>
<dbReference type="AlphaFoldDB" id="A0A2J5HTJ5"/>
<feature type="compositionally biased region" description="Low complexity" evidence="9">
    <location>
        <begin position="74"/>
        <end position="114"/>
    </location>
</feature>
<evidence type="ECO:0000313" key="11">
    <source>
        <dbReference type="Proteomes" id="UP000235023"/>
    </source>
</evidence>
<sequence>MASRTPTAVTPLPKSVPGTPGLGKETTTNTPIPQPPQQPVPFPPPQTFDIIPPLHGLLLRLLAPHANADGPSNGTRAGEDTTGATGAAGLSSAEGPSQTPSQQPPGQSQQQSSTGNGGNGGLLPGPSSAVPGSASAAAEIAALASNAPPPLDLKDLPTEASSIKIRIQKAYGVVGSLPDVQRSVSEQNAEIAELEDRIARLKSVISEFGRRADLGN</sequence>
<keyword evidence="8" id="KW-0175">Coiled coil</keyword>
<dbReference type="Pfam" id="PF07544">
    <property type="entry name" value="Med9"/>
    <property type="match status" value="1"/>
</dbReference>
<comment type="similarity">
    <text evidence="2 7">Belongs to the Mediator complex subunit 9 family.</text>
</comment>
<gene>
    <name evidence="7" type="primary">MED9</name>
    <name evidence="10" type="ORF">BDW42DRAFT_113045</name>
</gene>
<accession>A0A2J5HTJ5</accession>
<keyword evidence="5 7" id="KW-0804">Transcription</keyword>
<evidence type="ECO:0000256" key="1">
    <source>
        <dbReference type="ARBA" id="ARBA00004123"/>
    </source>
</evidence>
<dbReference type="OrthoDB" id="5414694at2759"/>
<feature type="compositionally biased region" description="Pro residues" evidence="9">
    <location>
        <begin position="32"/>
        <end position="46"/>
    </location>
</feature>
<dbReference type="GO" id="GO:0006357">
    <property type="term" value="P:regulation of transcription by RNA polymerase II"/>
    <property type="evidence" value="ECO:0007669"/>
    <property type="project" value="InterPro"/>
</dbReference>
<dbReference type="EMBL" id="KZ559547">
    <property type="protein sequence ID" value="PLN80486.1"/>
    <property type="molecule type" value="Genomic_DNA"/>
</dbReference>
<keyword evidence="4 7" id="KW-0010">Activator</keyword>
<protein>
    <recommendedName>
        <fullName evidence="7">Mediator of RNA polymerase II transcription subunit 9</fullName>
    </recommendedName>
    <alternativeName>
        <fullName evidence="7">Mediator complex subunit 9</fullName>
    </alternativeName>
</protein>
<organism evidence="10 11">
    <name type="scientific">Aspergillus taichungensis</name>
    <dbReference type="NCBI Taxonomy" id="482145"/>
    <lineage>
        <taxon>Eukaryota</taxon>
        <taxon>Fungi</taxon>
        <taxon>Dikarya</taxon>
        <taxon>Ascomycota</taxon>
        <taxon>Pezizomycotina</taxon>
        <taxon>Eurotiomycetes</taxon>
        <taxon>Eurotiomycetidae</taxon>
        <taxon>Eurotiales</taxon>
        <taxon>Aspergillaceae</taxon>
        <taxon>Aspergillus</taxon>
        <taxon>Aspergillus subgen. Circumdati</taxon>
    </lineage>
</organism>
<evidence type="ECO:0000256" key="4">
    <source>
        <dbReference type="ARBA" id="ARBA00023159"/>
    </source>
</evidence>
<keyword evidence="11" id="KW-1185">Reference proteome</keyword>
<comment type="function">
    <text evidence="7">Component of the Mediator complex, a coactivator involved in the regulated transcription of nearly all RNA polymerase II-dependent genes. Mediator functions as a bridge to convey information from gene-specific regulatory proteins to the basal RNA polymerase II transcription machinery. Mediator is recruited to promoters by direct interactions with regulatory proteins and serves as a scaffold for the assembly of a functional preinitiation complex with RNA polymerase II and the general transcription factors.</text>
</comment>
<reference evidence="11" key="1">
    <citation type="submission" date="2017-12" db="EMBL/GenBank/DDBJ databases">
        <authorList>
            <consortium name="DOE Joint Genome Institute"/>
            <person name="Mondo S.J."/>
            <person name="Kjaerbolling I."/>
            <person name="Vesth T.C."/>
            <person name="Frisvad J.C."/>
            <person name="Nybo J.L."/>
            <person name="Theobald S."/>
            <person name="Kuo A."/>
            <person name="Bowyer P."/>
            <person name="Matsuda Y."/>
            <person name="Lyhne E.K."/>
            <person name="Kogle M.E."/>
            <person name="Clum A."/>
            <person name="Lipzen A."/>
            <person name="Salamov A."/>
            <person name="Ngan C.Y."/>
            <person name="Daum C."/>
            <person name="Chiniquy J."/>
            <person name="Barry K."/>
            <person name="LaButti K."/>
            <person name="Haridas S."/>
            <person name="Simmons B.A."/>
            <person name="Magnuson J.K."/>
            <person name="Mortensen U.H."/>
            <person name="Larsen T.O."/>
            <person name="Grigoriev I.V."/>
            <person name="Baker S.E."/>
            <person name="Andersen M.R."/>
            <person name="Nordberg H.P."/>
            <person name="Cantor M.N."/>
            <person name="Hua S.X."/>
        </authorList>
    </citation>
    <scope>NUCLEOTIDE SEQUENCE [LARGE SCALE GENOMIC DNA]</scope>
    <source>
        <strain evidence="11">IBT 19404</strain>
    </source>
</reference>
<comment type="subunit">
    <text evidence="7">Component of the Mediator complex.</text>
</comment>
<dbReference type="GO" id="GO:0003712">
    <property type="term" value="F:transcription coregulator activity"/>
    <property type="evidence" value="ECO:0007669"/>
    <property type="project" value="InterPro"/>
</dbReference>
<proteinExistence type="inferred from homology"/>
<evidence type="ECO:0000313" key="10">
    <source>
        <dbReference type="EMBL" id="PLN80486.1"/>
    </source>
</evidence>
<keyword evidence="6 7" id="KW-0539">Nucleus</keyword>
<evidence type="ECO:0000256" key="7">
    <source>
        <dbReference type="RuleBase" id="RU364145"/>
    </source>
</evidence>